<dbReference type="RefSeq" id="WP_406855238.1">
    <property type="nucleotide sequence ID" value="NZ_CP157484.1"/>
</dbReference>
<dbReference type="GO" id="GO:0016709">
    <property type="term" value="F:oxidoreductase activity, acting on paired donors, with incorporation or reduction of molecular oxygen, NAD(P)H as one donor, and incorporation of one atom of oxygen"/>
    <property type="evidence" value="ECO:0007669"/>
    <property type="project" value="UniProtKB-ARBA"/>
</dbReference>
<name>A0AAU7JDF0_9HYPH</name>
<evidence type="ECO:0000256" key="1">
    <source>
        <dbReference type="ARBA" id="ARBA00001974"/>
    </source>
</evidence>
<keyword evidence="5" id="KW-0560">Oxidoreductase</keyword>
<dbReference type="AlphaFoldDB" id="A0AAU7JDF0"/>
<keyword evidence="3" id="KW-0274">FAD</keyword>
<dbReference type="SUPFAM" id="SSF51905">
    <property type="entry name" value="FAD/NAD(P)-binding domain"/>
    <property type="match status" value="1"/>
</dbReference>
<dbReference type="EMBL" id="CP157484">
    <property type="protein sequence ID" value="XBO38401.1"/>
    <property type="molecule type" value="Genomic_DNA"/>
</dbReference>
<dbReference type="InterPro" id="IPR036188">
    <property type="entry name" value="FAD/NAD-bd_sf"/>
</dbReference>
<evidence type="ECO:0000256" key="3">
    <source>
        <dbReference type="ARBA" id="ARBA00022827"/>
    </source>
</evidence>
<evidence type="ECO:0000313" key="5">
    <source>
        <dbReference type="EMBL" id="XBO38401.1"/>
    </source>
</evidence>
<sequence>MQDIVIVGAGPSGLALGAELHRLGRRPRILDRQAAGANTSRAAVVHARTLEVLEPLGVSAELLAEGVKVPVFRIRDRDAVLAEIGFAGIPSPYNFTLMCPQNVTEKHLLARLEALGGRVERPVEAAGIEAGGDGVRLRVRKGAGDEPVETRWLVGCDGGHSVVREQAGIAFEGAAYAQSFLLADVRMDWPLDREEVSLFFSPDGLVVVAPLPGGHFRIVATVDEAPHDPPQSLFEDLLRRRGPTSAGRITETVWTSRFRIQHKVARSPRQGRVLLCGDAAHVHSPAGGQGMNTGIQDAISLAGVLDRVLGGEPEALLDDWARRRHAVAEDVVATTDRLTRLATMKSGVGRSVRNALIGFFGKLPPLRSALARKLAELDGEERG</sequence>
<dbReference type="GO" id="GO:0071949">
    <property type="term" value="F:FAD binding"/>
    <property type="evidence" value="ECO:0007669"/>
    <property type="project" value="InterPro"/>
</dbReference>
<dbReference type="PRINTS" id="PR00420">
    <property type="entry name" value="RNGMNOXGNASE"/>
</dbReference>
<accession>A0AAU7JDF0</accession>
<feature type="domain" description="FAD-binding" evidence="4">
    <location>
        <begin position="3"/>
        <end position="334"/>
    </location>
</feature>
<dbReference type="PANTHER" id="PTHR43004">
    <property type="entry name" value="TRK SYSTEM POTASSIUM UPTAKE PROTEIN"/>
    <property type="match status" value="1"/>
</dbReference>
<keyword evidence="5" id="KW-0503">Monooxygenase</keyword>
<dbReference type="Gene3D" id="3.30.70.2450">
    <property type="match status" value="1"/>
</dbReference>
<dbReference type="Pfam" id="PF01494">
    <property type="entry name" value="FAD_binding_3"/>
    <property type="match status" value="1"/>
</dbReference>
<evidence type="ECO:0000256" key="2">
    <source>
        <dbReference type="ARBA" id="ARBA00022630"/>
    </source>
</evidence>
<proteinExistence type="predicted"/>
<keyword evidence="2" id="KW-0285">Flavoprotein</keyword>
<dbReference type="PANTHER" id="PTHR43004:SF19">
    <property type="entry name" value="BINDING MONOOXYGENASE, PUTATIVE (JCVI)-RELATED"/>
    <property type="match status" value="1"/>
</dbReference>
<dbReference type="InterPro" id="IPR050641">
    <property type="entry name" value="RIFMO-like"/>
</dbReference>
<organism evidence="5">
    <name type="scientific">Alsobacter sp. KACC 23698</name>
    <dbReference type="NCBI Taxonomy" id="3149229"/>
    <lineage>
        <taxon>Bacteria</taxon>
        <taxon>Pseudomonadati</taxon>
        <taxon>Pseudomonadota</taxon>
        <taxon>Alphaproteobacteria</taxon>
        <taxon>Hyphomicrobiales</taxon>
        <taxon>Alsobacteraceae</taxon>
        <taxon>Alsobacter</taxon>
    </lineage>
</organism>
<comment type="cofactor">
    <cofactor evidence="1">
        <name>FAD</name>
        <dbReference type="ChEBI" id="CHEBI:57692"/>
    </cofactor>
</comment>
<protein>
    <submittedName>
        <fullName evidence="5">FAD-dependent monooxygenase</fullName>
    </submittedName>
</protein>
<dbReference type="Gene3D" id="3.50.50.60">
    <property type="entry name" value="FAD/NAD(P)-binding domain"/>
    <property type="match status" value="1"/>
</dbReference>
<gene>
    <name evidence="5" type="ORF">ABEG18_22285</name>
</gene>
<dbReference type="InterPro" id="IPR002938">
    <property type="entry name" value="FAD-bd"/>
</dbReference>
<evidence type="ECO:0000259" key="4">
    <source>
        <dbReference type="Pfam" id="PF01494"/>
    </source>
</evidence>
<reference evidence="5" key="1">
    <citation type="submission" date="2024-05" db="EMBL/GenBank/DDBJ databases">
        <authorList>
            <person name="Kim S."/>
            <person name="Heo J."/>
            <person name="Choi H."/>
            <person name="Choi Y."/>
            <person name="Kwon S.-W."/>
            <person name="Kim Y."/>
        </authorList>
    </citation>
    <scope>NUCLEOTIDE SEQUENCE</scope>
    <source>
        <strain evidence="5">KACC 23698</strain>
    </source>
</reference>